<keyword evidence="5" id="KW-0539">Nucleus</keyword>
<dbReference type="PROSITE" id="PS00036">
    <property type="entry name" value="BZIP_BASIC"/>
    <property type="match status" value="1"/>
</dbReference>
<evidence type="ECO:0000256" key="5">
    <source>
        <dbReference type="ARBA" id="ARBA00023242"/>
    </source>
</evidence>
<keyword evidence="2" id="KW-0805">Transcription regulation</keyword>
<evidence type="ECO:0000256" key="3">
    <source>
        <dbReference type="ARBA" id="ARBA00023125"/>
    </source>
</evidence>
<dbReference type="PANTHER" id="PTHR46324:SF3">
    <property type="entry name" value="BASIC LEUCINE ZIPPER 43-RELATED"/>
    <property type="match status" value="1"/>
</dbReference>
<dbReference type="InterPro" id="IPR045314">
    <property type="entry name" value="bZIP_plant_GBF1"/>
</dbReference>
<dbReference type="PaxDb" id="4097-A0A1S4B2L6"/>
<dbReference type="RefSeq" id="XP_016483028.1">
    <property type="nucleotide sequence ID" value="XM_016627542.1"/>
</dbReference>
<evidence type="ECO:0000256" key="6">
    <source>
        <dbReference type="SAM" id="MobiDB-lite"/>
    </source>
</evidence>
<proteinExistence type="predicted"/>
<dbReference type="InterPro" id="IPR044521">
    <property type="entry name" value="AtbZIP8/43"/>
</dbReference>
<evidence type="ECO:0000256" key="4">
    <source>
        <dbReference type="ARBA" id="ARBA00023163"/>
    </source>
</evidence>
<dbReference type="SUPFAM" id="SSF57959">
    <property type="entry name" value="Leucine zipper domain"/>
    <property type="match status" value="1"/>
</dbReference>
<dbReference type="InterPro" id="IPR004827">
    <property type="entry name" value="bZIP"/>
</dbReference>
<evidence type="ECO:0000256" key="1">
    <source>
        <dbReference type="ARBA" id="ARBA00004123"/>
    </source>
</evidence>
<accession>A0A1S4B2L6</accession>
<gene>
    <name evidence="8" type="primary">LOC107803773</name>
</gene>
<dbReference type="SMART" id="SM00338">
    <property type="entry name" value="BRLZ"/>
    <property type="match status" value="1"/>
</dbReference>
<dbReference type="GO" id="GO:0003677">
    <property type="term" value="F:DNA binding"/>
    <property type="evidence" value="ECO:0007669"/>
    <property type="project" value="UniProtKB-KW"/>
</dbReference>
<dbReference type="GO" id="GO:0003700">
    <property type="term" value="F:DNA-binding transcription factor activity"/>
    <property type="evidence" value="ECO:0007669"/>
    <property type="project" value="InterPro"/>
</dbReference>
<dbReference type="KEGG" id="nta:107803773"/>
<dbReference type="InterPro" id="IPR046347">
    <property type="entry name" value="bZIP_sf"/>
</dbReference>
<sequence length="269" mass="30573">MRTKDRICNSYPSQAPFTNAKKSSQLRTQAGLASLRICDEKFANATSTVITNANPDLVFARLTPAQCRKVKEVGDLMTGVPATEVPVNGGRNYNGPKDLPSAVDEHVAGVYFFSDTTARSTFQLNRLLNPLYHLQITPQVQEFNPQLTCFNSNSTSDEADEQQLNLINERKQRRMISNRESARRSRMRKQRHLDELWAQVVWLRNENHQLLDKLNHSSERQDQVLEENAQLKKEASELRQMITDMQLSSPCPSLRALEDEPCSGLSQNE</sequence>
<dbReference type="FunFam" id="1.20.5.170:FF:000020">
    <property type="entry name" value="BZIP transcription factor"/>
    <property type="match status" value="1"/>
</dbReference>
<keyword evidence="3" id="KW-0238">DNA-binding</keyword>
<evidence type="ECO:0000313" key="8">
    <source>
        <dbReference type="RefSeq" id="XP_016483028.1"/>
    </source>
</evidence>
<comment type="subcellular location">
    <subcellularLocation>
        <location evidence="1">Nucleus</location>
    </subcellularLocation>
</comment>
<reference evidence="8" key="1">
    <citation type="submission" date="2025-08" db="UniProtKB">
        <authorList>
            <consortium name="RefSeq"/>
        </authorList>
    </citation>
    <scope>IDENTIFICATION</scope>
</reference>
<dbReference type="PROSITE" id="PS50217">
    <property type="entry name" value="BZIP"/>
    <property type="match status" value="1"/>
</dbReference>
<name>A0A1S4B2L6_TOBAC</name>
<evidence type="ECO:0000256" key="2">
    <source>
        <dbReference type="ARBA" id="ARBA00023015"/>
    </source>
</evidence>
<dbReference type="OrthoDB" id="551672at2759"/>
<feature type="domain" description="BZIP" evidence="7">
    <location>
        <begin position="168"/>
        <end position="231"/>
    </location>
</feature>
<dbReference type="Pfam" id="PF00170">
    <property type="entry name" value="bZIP_1"/>
    <property type="match status" value="1"/>
</dbReference>
<feature type="region of interest" description="Disordered" evidence="6">
    <location>
        <begin position="245"/>
        <end position="269"/>
    </location>
</feature>
<dbReference type="AlphaFoldDB" id="A0A1S4B2L6"/>
<keyword evidence="4" id="KW-0804">Transcription</keyword>
<dbReference type="PANTHER" id="PTHR46324">
    <property type="entry name" value="BASIC LEUCINE ZIPPER 43-RELATED"/>
    <property type="match status" value="1"/>
</dbReference>
<dbReference type="GO" id="GO:0046983">
    <property type="term" value="F:protein dimerization activity"/>
    <property type="evidence" value="ECO:0007669"/>
    <property type="project" value="UniProtKB-ARBA"/>
</dbReference>
<dbReference type="Gene3D" id="1.20.5.170">
    <property type="match status" value="1"/>
</dbReference>
<organism evidence="8">
    <name type="scientific">Nicotiana tabacum</name>
    <name type="common">Common tobacco</name>
    <dbReference type="NCBI Taxonomy" id="4097"/>
    <lineage>
        <taxon>Eukaryota</taxon>
        <taxon>Viridiplantae</taxon>
        <taxon>Streptophyta</taxon>
        <taxon>Embryophyta</taxon>
        <taxon>Tracheophyta</taxon>
        <taxon>Spermatophyta</taxon>
        <taxon>Magnoliopsida</taxon>
        <taxon>eudicotyledons</taxon>
        <taxon>Gunneridae</taxon>
        <taxon>Pentapetalae</taxon>
        <taxon>asterids</taxon>
        <taxon>lamiids</taxon>
        <taxon>Solanales</taxon>
        <taxon>Solanaceae</taxon>
        <taxon>Nicotianoideae</taxon>
        <taxon>Nicotianeae</taxon>
        <taxon>Nicotiana</taxon>
    </lineage>
</organism>
<dbReference type="CDD" id="cd14702">
    <property type="entry name" value="bZIP_plant_GBF1"/>
    <property type="match status" value="1"/>
</dbReference>
<evidence type="ECO:0000259" key="7">
    <source>
        <dbReference type="PROSITE" id="PS50217"/>
    </source>
</evidence>
<dbReference type="GO" id="GO:0005634">
    <property type="term" value="C:nucleus"/>
    <property type="evidence" value="ECO:0007669"/>
    <property type="project" value="UniProtKB-SubCell"/>
</dbReference>
<protein>
    <recommendedName>
        <fullName evidence="7">BZIP domain-containing protein</fullName>
    </recommendedName>
</protein>